<proteinExistence type="predicted"/>
<accession>A0A841YH71</accession>
<dbReference type="RefSeq" id="WP_007546586.1">
    <property type="nucleotide sequence ID" value="NZ_JAARPY010000011.1"/>
</dbReference>
<dbReference type="PROSITE" id="PS51257">
    <property type="entry name" value="PROKAR_LIPOPROTEIN"/>
    <property type="match status" value="1"/>
</dbReference>
<gene>
    <name evidence="1" type="ORF">HB844_10890</name>
</gene>
<dbReference type="Proteomes" id="UP000571128">
    <property type="component" value="Unassembled WGS sequence"/>
</dbReference>
<protein>
    <recommendedName>
        <fullName evidence="3">DUF3221 domain-containing protein</fullName>
    </recommendedName>
</protein>
<reference evidence="1 2" key="1">
    <citation type="submission" date="2020-03" db="EMBL/GenBank/DDBJ databases">
        <title>Soil Listeria distribution.</title>
        <authorList>
            <person name="Liao J."/>
            <person name="Wiedmann M."/>
        </authorList>
    </citation>
    <scope>NUCLEOTIDE SEQUENCE [LARGE SCALE GENOMIC DNA]</scope>
    <source>
        <strain evidence="1 2">FSL L7-1645</strain>
    </source>
</reference>
<name>A0A841YH71_9LIST</name>
<dbReference type="EMBL" id="JAARPY010000011">
    <property type="protein sequence ID" value="MBC1399377.1"/>
    <property type="molecule type" value="Genomic_DNA"/>
</dbReference>
<sequence length="122" mass="13707">MKKQLLLLIIICFVFLVACMNEREEENAMTKETITAFGVTGNLRGGGLLVTNFRVKGKAKTGEQVELLTSEKYYNKKDEKIAPEDIEVGSKVEIKLWADYSIKETSPGQIEAHDIEKITVLN</sequence>
<comment type="caution">
    <text evidence="1">The sequence shown here is derived from an EMBL/GenBank/DDBJ whole genome shotgun (WGS) entry which is preliminary data.</text>
</comment>
<evidence type="ECO:0000313" key="2">
    <source>
        <dbReference type="Proteomes" id="UP000571128"/>
    </source>
</evidence>
<dbReference type="AlphaFoldDB" id="A0A841YH71"/>
<organism evidence="1 2">
    <name type="scientific">Listeria fleischmannii</name>
    <dbReference type="NCBI Taxonomy" id="1069827"/>
    <lineage>
        <taxon>Bacteria</taxon>
        <taxon>Bacillati</taxon>
        <taxon>Bacillota</taxon>
        <taxon>Bacilli</taxon>
        <taxon>Bacillales</taxon>
        <taxon>Listeriaceae</taxon>
        <taxon>Listeria</taxon>
    </lineage>
</organism>
<evidence type="ECO:0000313" key="1">
    <source>
        <dbReference type="EMBL" id="MBC1399377.1"/>
    </source>
</evidence>
<evidence type="ECO:0008006" key="3">
    <source>
        <dbReference type="Google" id="ProtNLM"/>
    </source>
</evidence>